<evidence type="ECO:0000313" key="4">
    <source>
        <dbReference type="Proteomes" id="UP000515151"/>
    </source>
</evidence>
<dbReference type="Pfam" id="PF12854">
    <property type="entry name" value="PPR_1"/>
    <property type="match status" value="1"/>
</dbReference>
<dbReference type="PANTHER" id="PTHR47447:SF28">
    <property type="entry name" value="PENTACOTRIPEPTIDE-REPEAT REGION OF PRORP DOMAIN-CONTAINING PROTEIN"/>
    <property type="match status" value="1"/>
</dbReference>
<evidence type="ECO:0000256" key="1">
    <source>
        <dbReference type="ARBA" id="ARBA00007626"/>
    </source>
</evidence>
<feature type="repeat" description="PPR" evidence="3">
    <location>
        <begin position="322"/>
        <end position="356"/>
    </location>
</feature>
<feature type="repeat" description="PPR" evidence="3">
    <location>
        <begin position="466"/>
        <end position="500"/>
    </location>
</feature>
<reference evidence="4" key="1">
    <citation type="journal article" date="2020" name="Plant Biotechnol. J.">
        <title>The pomegranate (Punica granatum L.) draft genome dissects genetic divergence between soft- and hard-seeded cultivars.</title>
        <authorList>
            <person name="Luo X."/>
            <person name="Li H."/>
            <person name="Wu Z."/>
            <person name="Yao W."/>
            <person name="Zhao P."/>
            <person name="Cao D."/>
            <person name="Yu H."/>
            <person name="Li K."/>
            <person name="Poudel K."/>
            <person name="Zhao D."/>
            <person name="Zhang F."/>
            <person name="Xia X."/>
            <person name="Chen L."/>
            <person name="Wang Q."/>
            <person name="Jing D."/>
            <person name="Cao S."/>
        </authorList>
    </citation>
    <scope>NUCLEOTIDE SEQUENCE [LARGE SCALE GENOMIC DNA]</scope>
    <source>
        <strain evidence="4">cv. Tunisia</strain>
    </source>
</reference>
<feature type="repeat" description="PPR" evidence="3">
    <location>
        <begin position="218"/>
        <end position="248"/>
    </location>
</feature>
<evidence type="ECO:0000256" key="3">
    <source>
        <dbReference type="PROSITE-ProRule" id="PRU00708"/>
    </source>
</evidence>
<dbReference type="GeneID" id="116211991"/>
<accession>A0A6P8EAW3</accession>
<keyword evidence="4" id="KW-1185">Reference proteome</keyword>
<feature type="repeat" description="PPR" evidence="3">
    <location>
        <begin position="252"/>
        <end position="286"/>
    </location>
</feature>
<name>A0A6P8EAW3_PUNGR</name>
<feature type="repeat" description="PPR" evidence="3">
    <location>
        <begin position="393"/>
        <end position="427"/>
    </location>
</feature>
<dbReference type="AlphaFoldDB" id="A0A6P8EAW3"/>
<sequence length="543" mass="62265">MHVGLLKKEQIFKLSRIYTQMGSAMILILRHSLTRTRFPRALSRNPSAHFTSGALPHAPVEPYRHAGGSRDRQFREESVNKDLHIVVSKVRVGSSEDEVCRNLIDDGACESVELSHGLVGKLLHRFRDDWKSALGVFRWAESRSSFCHVPEAYDAIVDILGKSKQMERMRGMLDEMRKRGAVSLNTVSKVMRRFAGAGFWRDAVRLFDELENLGLEKNIETMNLLLDTLCKEGKVEQAREIFLALKPHIPPDAYTFNIFIHGWCKLDRVDEALWTIQEMKGHGTQPCVISYSIIIHCYCRLHDFVKVYELFDKMHGQGCPPNIVTYSTVMNYLAKAERYDEALQIRERMKSVGCRLDSLFYNSLIHVLGRAGRLEDAAYVFRVEMPENGVSWNTSTYNTMVSMFCHHGQVREALSLLDEMDSFGNCKPDAQTYHPLLKSCFKSGKTDSLLSELLDHMVNKNHISLDLSAYSLLIHGLCRANKCDWAYLLFEEMVGQDIVPRQQTCRLLLEEVKERNMYDAAERIEGLMMKLKSTKQTTIHTEI</sequence>
<dbReference type="PANTHER" id="PTHR47447">
    <property type="entry name" value="OS03G0856100 PROTEIN"/>
    <property type="match status" value="1"/>
</dbReference>
<feature type="repeat" description="PPR" evidence="3">
    <location>
        <begin position="287"/>
        <end position="321"/>
    </location>
</feature>
<dbReference type="Pfam" id="PF01535">
    <property type="entry name" value="PPR"/>
    <property type="match status" value="2"/>
</dbReference>
<dbReference type="Proteomes" id="UP000515151">
    <property type="component" value="Chromosome 6"/>
</dbReference>
<dbReference type="Pfam" id="PF13041">
    <property type="entry name" value="PPR_2"/>
    <property type="match status" value="3"/>
</dbReference>
<reference evidence="5" key="2">
    <citation type="submission" date="2025-08" db="UniProtKB">
        <authorList>
            <consortium name="RefSeq"/>
        </authorList>
    </citation>
    <scope>IDENTIFICATION</scope>
    <source>
        <tissue evidence="5">Leaf</tissue>
    </source>
</reference>
<feature type="repeat" description="PPR" evidence="3">
    <location>
        <begin position="357"/>
        <end position="392"/>
    </location>
</feature>
<gene>
    <name evidence="5" type="primary">LOC116211991</name>
</gene>
<evidence type="ECO:0000313" key="5">
    <source>
        <dbReference type="RefSeq" id="XP_031402418.1"/>
    </source>
</evidence>
<dbReference type="Gene3D" id="1.25.40.10">
    <property type="entry name" value="Tetratricopeptide repeat domain"/>
    <property type="match status" value="3"/>
</dbReference>
<dbReference type="NCBIfam" id="TIGR00756">
    <property type="entry name" value="PPR"/>
    <property type="match status" value="7"/>
</dbReference>
<evidence type="ECO:0000256" key="2">
    <source>
        <dbReference type="ARBA" id="ARBA00022737"/>
    </source>
</evidence>
<dbReference type="OrthoDB" id="185373at2759"/>
<proteinExistence type="inferred from homology"/>
<keyword evidence="2" id="KW-0677">Repeat</keyword>
<dbReference type="PROSITE" id="PS51375">
    <property type="entry name" value="PPR"/>
    <property type="match status" value="7"/>
</dbReference>
<organism evidence="4 5">
    <name type="scientific">Punica granatum</name>
    <name type="common">Pomegranate</name>
    <dbReference type="NCBI Taxonomy" id="22663"/>
    <lineage>
        <taxon>Eukaryota</taxon>
        <taxon>Viridiplantae</taxon>
        <taxon>Streptophyta</taxon>
        <taxon>Embryophyta</taxon>
        <taxon>Tracheophyta</taxon>
        <taxon>Spermatophyta</taxon>
        <taxon>Magnoliopsida</taxon>
        <taxon>eudicotyledons</taxon>
        <taxon>Gunneridae</taxon>
        <taxon>Pentapetalae</taxon>
        <taxon>rosids</taxon>
        <taxon>malvids</taxon>
        <taxon>Myrtales</taxon>
        <taxon>Lythraceae</taxon>
        <taxon>Punica</taxon>
    </lineage>
</organism>
<dbReference type="RefSeq" id="XP_031402418.1">
    <property type="nucleotide sequence ID" value="XM_031546558.1"/>
</dbReference>
<dbReference type="InterPro" id="IPR011990">
    <property type="entry name" value="TPR-like_helical_dom_sf"/>
</dbReference>
<dbReference type="InterPro" id="IPR002885">
    <property type="entry name" value="PPR_rpt"/>
</dbReference>
<comment type="similarity">
    <text evidence="1">Belongs to the PPR family. P subfamily.</text>
</comment>
<protein>
    <submittedName>
        <fullName evidence="5">Pentatricopeptide repeat-containing protein At3g04130, mitochondrial-like</fullName>
    </submittedName>
</protein>